<evidence type="ECO:0000313" key="1">
    <source>
        <dbReference type="EMBL" id="GIY54514.1"/>
    </source>
</evidence>
<protein>
    <submittedName>
        <fullName evidence="1">Uncharacterized protein</fullName>
    </submittedName>
</protein>
<reference evidence="1 2" key="1">
    <citation type="submission" date="2021-06" db="EMBL/GenBank/DDBJ databases">
        <title>Caerostris extrusa draft genome.</title>
        <authorList>
            <person name="Kono N."/>
            <person name="Arakawa K."/>
        </authorList>
    </citation>
    <scope>NUCLEOTIDE SEQUENCE [LARGE SCALE GENOMIC DNA]</scope>
</reference>
<evidence type="ECO:0000313" key="2">
    <source>
        <dbReference type="Proteomes" id="UP001054945"/>
    </source>
</evidence>
<sequence>MKICLHGRNGKNVDLRVGAGANGYGAAFMKRGKGHENNNSGTLETPVLNEHFGETIEGKVWCQQSWYSSSHAYKRLGFAEVSACGQRCSAVGRRCLP</sequence>
<organism evidence="1 2">
    <name type="scientific">Caerostris extrusa</name>
    <name type="common">Bark spider</name>
    <name type="synonym">Caerostris bankana</name>
    <dbReference type="NCBI Taxonomy" id="172846"/>
    <lineage>
        <taxon>Eukaryota</taxon>
        <taxon>Metazoa</taxon>
        <taxon>Ecdysozoa</taxon>
        <taxon>Arthropoda</taxon>
        <taxon>Chelicerata</taxon>
        <taxon>Arachnida</taxon>
        <taxon>Araneae</taxon>
        <taxon>Araneomorphae</taxon>
        <taxon>Entelegynae</taxon>
        <taxon>Araneoidea</taxon>
        <taxon>Araneidae</taxon>
        <taxon>Caerostris</taxon>
    </lineage>
</organism>
<dbReference type="Proteomes" id="UP001054945">
    <property type="component" value="Unassembled WGS sequence"/>
</dbReference>
<accession>A0AAV4U9Q9</accession>
<dbReference type="EMBL" id="BPLR01012519">
    <property type="protein sequence ID" value="GIY54514.1"/>
    <property type="molecule type" value="Genomic_DNA"/>
</dbReference>
<keyword evidence="2" id="KW-1185">Reference proteome</keyword>
<name>A0AAV4U9Q9_CAEEX</name>
<gene>
    <name evidence="1" type="ORF">CEXT_675331</name>
</gene>
<dbReference type="AlphaFoldDB" id="A0AAV4U9Q9"/>
<comment type="caution">
    <text evidence="1">The sequence shown here is derived from an EMBL/GenBank/DDBJ whole genome shotgun (WGS) entry which is preliminary data.</text>
</comment>
<proteinExistence type="predicted"/>